<evidence type="ECO:0000256" key="11">
    <source>
        <dbReference type="ARBA" id="ARBA00023170"/>
    </source>
</evidence>
<evidence type="ECO:0000256" key="3">
    <source>
        <dbReference type="ARBA" id="ARBA00022473"/>
    </source>
</evidence>
<dbReference type="EMBL" id="UYJE01004009">
    <property type="protein sequence ID" value="VDI24247.1"/>
    <property type="molecule type" value="Genomic_DNA"/>
</dbReference>
<gene>
    <name evidence="18" type="ORF">MGAL_10B005947</name>
</gene>
<keyword evidence="10" id="KW-1015">Disulfide bond</keyword>
<feature type="transmembrane region" description="Helical" evidence="16">
    <location>
        <begin position="207"/>
        <end position="227"/>
    </location>
</feature>
<dbReference type="PROSITE" id="PS00237">
    <property type="entry name" value="G_PROTEIN_RECEP_F1_1"/>
    <property type="match status" value="1"/>
</dbReference>
<evidence type="ECO:0000256" key="9">
    <source>
        <dbReference type="ARBA" id="ARBA00023136"/>
    </source>
</evidence>
<dbReference type="AlphaFoldDB" id="A0A8B6DU74"/>
<name>A0A8B6DU74_MYTGA</name>
<evidence type="ECO:0000256" key="10">
    <source>
        <dbReference type="ARBA" id="ARBA00023157"/>
    </source>
</evidence>
<evidence type="ECO:0000256" key="15">
    <source>
        <dbReference type="RuleBase" id="RU000688"/>
    </source>
</evidence>
<comment type="similarity">
    <text evidence="15">Belongs to the G-protein coupled receptor 1 family.</text>
</comment>
<comment type="caution">
    <text evidence="18">The sequence shown here is derived from an EMBL/GenBank/DDBJ whole genome shotgun (WGS) entry which is preliminary data.</text>
</comment>
<evidence type="ECO:0000259" key="17">
    <source>
        <dbReference type="PROSITE" id="PS50262"/>
    </source>
</evidence>
<evidence type="ECO:0000313" key="18">
    <source>
        <dbReference type="EMBL" id="VDI24247.1"/>
    </source>
</evidence>
<protein>
    <submittedName>
        <fullName evidence="18">G protein-coupled receptor 161</fullName>
    </submittedName>
</protein>
<evidence type="ECO:0000256" key="1">
    <source>
        <dbReference type="ARBA" id="ARBA00004309"/>
    </source>
</evidence>
<keyword evidence="14" id="KW-0966">Cell projection</keyword>
<feature type="transmembrane region" description="Helical" evidence="16">
    <location>
        <begin position="247"/>
        <end position="265"/>
    </location>
</feature>
<keyword evidence="3" id="KW-0217">Developmental protein</keyword>
<evidence type="ECO:0000313" key="19">
    <source>
        <dbReference type="Proteomes" id="UP000596742"/>
    </source>
</evidence>
<keyword evidence="5 15" id="KW-0812">Transmembrane</keyword>
<dbReference type="OrthoDB" id="5980076at2759"/>
<evidence type="ECO:0000256" key="5">
    <source>
        <dbReference type="ARBA" id="ARBA00022692"/>
    </source>
</evidence>
<reference evidence="18" key="1">
    <citation type="submission" date="2018-11" db="EMBL/GenBank/DDBJ databases">
        <authorList>
            <person name="Alioto T."/>
            <person name="Alioto T."/>
        </authorList>
    </citation>
    <scope>NUCLEOTIDE SEQUENCE</scope>
</reference>
<evidence type="ECO:0000256" key="7">
    <source>
        <dbReference type="ARBA" id="ARBA00023040"/>
    </source>
</evidence>
<dbReference type="GO" id="GO:0004930">
    <property type="term" value="F:G protein-coupled receptor activity"/>
    <property type="evidence" value="ECO:0007669"/>
    <property type="project" value="UniProtKB-KW"/>
</dbReference>
<feature type="transmembrane region" description="Helical" evidence="16">
    <location>
        <begin position="64"/>
        <end position="84"/>
    </location>
</feature>
<dbReference type="InterPro" id="IPR017452">
    <property type="entry name" value="GPCR_Rhodpsn_7TM"/>
</dbReference>
<keyword evidence="4" id="KW-1003">Cell membrane</keyword>
<evidence type="ECO:0000256" key="8">
    <source>
        <dbReference type="ARBA" id="ARBA00023069"/>
    </source>
</evidence>
<keyword evidence="11 15" id="KW-0675">Receptor</keyword>
<dbReference type="CDD" id="cd00637">
    <property type="entry name" value="7tm_classA_rhodopsin-like"/>
    <property type="match status" value="1"/>
</dbReference>
<evidence type="ECO:0000256" key="14">
    <source>
        <dbReference type="ARBA" id="ARBA00023273"/>
    </source>
</evidence>
<keyword evidence="9 16" id="KW-0472">Membrane</keyword>
<dbReference type="InterPro" id="IPR000276">
    <property type="entry name" value="GPCR_Rhodpsn"/>
</dbReference>
<keyword evidence="19" id="KW-1185">Reference proteome</keyword>
<keyword evidence="13 15" id="KW-0807">Transducer</keyword>
<comment type="subcellular location">
    <subcellularLocation>
        <location evidence="2">Cell membrane</location>
        <topology evidence="2">Multi-pass membrane protein</topology>
    </subcellularLocation>
    <subcellularLocation>
        <location evidence="1">Cell projection</location>
        <location evidence="1">Cilium membrane</location>
    </subcellularLocation>
</comment>
<keyword evidence="8" id="KW-0969">Cilium</keyword>
<evidence type="ECO:0000256" key="6">
    <source>
        <dbReference type="ARBA" id="ARBA00022989"/>
    </source>
</evidence>
<keyword evidence="6 16" id="KW-1133">Transmembrane helix</keyword>
<feature type="transmembrane region" description="Helical" evidence="16">
    <location>
        <begin position="111"/>
        <end position="139"/>
    </location>
</feature>
<dbReference type="GO" id="GO:0005768">
    <property type="term" value="C:endosome"/>
    <property type="evidence" value="ECO:0007669"/>
    <property type="project" value="TreeGrafter"/>
</dbReference>
<accession>A0A8B6DU74</accession>
<proteinExistence type="inferred from homology"/>
<sequence>MPFMFVTMISEVWMFGYIWCKATGFIMNTIFAASTLTLVAISIDRYCAVATPLHYTMKITRKRALLMTISVWIVAVVLSVPPLFGWNEYVFQSDKASCTVLWATPSKWDKFYTLFLVSVSFALPLIVILWGYIIIFRAARNNSERTRRNSVIPSNLIEDLSQVPLKDDRRRYCGLSRSCNMPILHRRRSSSSRTLPLLWKRDEWKTALTSFLVVFTFVICWLPYFIIIILESVLNNPKNIPAEIETVSILLAMSSCAINPLVYVFRNKSARQELKFALKLQRRQEFNESRRGSTCTMLRDGIIRQGSTESDIILEKPLHLSATNTTLTSLISEKEQTQNRM</sequence>
<organism evidence="18 19">
    <name type="scientific">Mytilus galloprovincialis</name>
    <name type="common">Mediterranean mussel</name>
    <dbReference type="NCBI Taxonomy" id="29158"/>
    <lineage>
        <taxon>Eukaryota</taxon>
        <taxon>Metazoa</taxon>
        <taxon>Spiralia</taxon>
        <taxon>Lophotrochozoa</taxon>
        <taxon>Mollusca</taxon>
        <taxon>Bivalvia</taxon>
        <taxon>Autobranchia</taxon>
        <taxon>Pteriomorphia</taxon>
        <taxon>Mytilida</taxon>
        <taxon>Mytiloidea</taxon>
        <taxon>Mytilidae</taxon>
        <taxon>Mytilinae</taxon>
        <taxon>Mytilus</taxon>
    </lineage>
</organism>
<dbReference type="PANTHER" id="PTHR22752:SF10">
    <property type="entry name" value="G-PROTEIN COUPLED RECEPTOR 161"/>
    <property type="match status" value="1"/>
</dbReference>
<dbReference type="SUPFAM" id="SSF81321">
    <property type="entry name" value="Family A G protein-coupled receptor-like"/>
    <property type="match status" value="1"/>
</dbReference>
<evidence type="ECO:0000256" key="4">
    <source>
        <dbReference type="ARBA" id="ARBA00022475"/>
    </source>
</evidence>
<dbReference type="Proteomes" id="UP000596742">
    <property type="component" value="Unassembled WGS sequence"/>
</dbReference>
<dbReference type="PANTHER" id="PTHR22752">
    <property type="entry name" value="G PROTEIN-COUPLED RECEPTOR"/>
    <property type="match status" value="1"/>
</dbReference>
<evidence type="ECO:0000256" key="12">
    <source>
        <dbReference type="ARBA" id="ARBA00023180"/>
    </source>
</evidence>
<dbReference type="Gene3D" id="1.20.1070.10">
    <property type="entry name" value="Rhodopsin 7-helix transmembrane proteins"/>
    <property type="match status" value="1"/>
</dbReference>
<dbReference type="GO" id="GO:0060170">
    <property type="term" value="C:ciliary membrane"/>
    <property type="evidence" value="ECO:0007669"/>
    <property type="project" value="UniProtKB-SubCell"/>
</dbReference>
<feature type="transmembrane region" description="Helical" evidence="16">
    <location>
        <begin position="12"/>
        <end position="43"/>
    </location>
</feature>
<keyword evidence="7 15" id="KW-0297">G-protein coupled receptor</keyword>
<dbReference type="PROSITE" id="PS50262">
    <property type="entry name" value="G_PROTEIN_RECEP_F1_2"/>
    <property type="match status" value="1"/>
</dbReference>
<feature type="domain" description="G-protein coupled receptors family 1 profile" evidence="17">
    <location>
        <begin position="1"/>
        <end position="263"/>
    </location>
</feature>
<evidence type="ECO:0000256" key="16">
    <source>
        <dbReference type="SAM" id="Phobius"/>
    </source>
</evidence>
<dbReference type="PRINTS" id="PR00237">
    <property type="entry name" value="GPCRRHODOPSN"/>
</dbReference>
<dbReference type="Pfam" id="PF00001">
    <property type="entry name" value="7tm_1"/>
    <property type="match status" value="1"/>
</dbReference>
<evidence type="ECO:0000256" key="13">
    <source>
        <dbReference type="ARBA" id="ARBA00023224"/>
    </source>
</evidence>
<keyword evidence="12" id="KW-0325">Glycoprotein</keyword>
<evidence type="ECO:0000256" key="2">
    <source>
        <dbReference type="ARBA" id="ARBA00004651"/>
    </source>
</evidence>